<evidence type="ECO:0000259" key="5">
    <source>
        <dbReference type="PROSITE" id="PS50977"/>
    </source>
</evidence>
<feature type="DNA-binding region" description="H-T-H motif" evidence="4">
    <location>
        <begin position="38"/>
        <end position="57"/>
    </location>
</feature>
<evidence type="ECO:0000313" key="7">
    <source>
        <dbReference type="Proteomes" id="UP001612741"/>
    </source>
</evidence>
<comment type="caution">
    <text evidence="6">The sequence shown here is derived from an EMBL/GenBank/DDBJ whole genome shotgun (WGS) entry which is preliminary data.</text>
</comment>
<dbReference type="Pfam" id="PF17920">
    <property type="entry name" value="TetR_C_16"/>
    <property type="match status" value="1"/>
</dbReference>
<dbReference type="EMBL" id="JBITGY010000017">
    <property type="protein sequence ID" value="MFI6505039.1"/>
    <property type="molecule type" value="Genomic_DNA"/>
</dbReference>
<dbReference type="InterPro" id="IPR001647">
    <property type="entry name" value="HTH_TetR"/>
</dbReference>
<sequence>MNAQAPTEAKPRDREATRQRLLAAARDLFAEHGYERVTVRMIAAAAEANIALVGRYFGSKAGLFGEVLAGEPTITRVIDGDPAGLPRRLGEYTAQRMHSDPESPILRSLERSAGDPEIQELVRERLRNSIMGPLSAHLEGDDAHARAHLATAVFLGIGTMRRLLGPEIPTPADVDRITAVFEACLRPGRPPAGAPATRTPPPPG</sequence>
<protein>
    <submittedName>
        <fullName evidence="6">TetR family transcriptional regulator</fullName>
    </submittedName>
</protein>
<dbReference type="PROSITE" id="PS50977">
    <property type="entry name" value="HTH_TETR_2"/>
    <property type="match status" value="1"/>
</dbReference>
<dbReference type="RefSeq" id="WP_397091044.1">
    <property type="nucleotide sequence ID" value="NZ_JBITGY010000017.1"/>
</dbReference>
<evidence type="ECO:0000256" key="1">
    <source>
        <dbReference type="ARBA" id="ARBA00023015"/>
    </source>
</evidence>
<organism evidence="6 7">
    <name type="scientific">Nonomuraea typhae</name>
    <dbReference type="NCBI Taxonomy" id="2603600"/>
    <lineage>
        <taxon>Bacteria</taxon>
        <taxon>Bacillati</taxon>
        <taxon>Actinomycetota</taxon>
        <taxon>Actinomycetes</taxon>
        <taxon>Streptosporangiales</taxon>
        <taxon>Streptosporangiaceae</taxon>
        <taxon>Nonomuraea</taxon>
    </lineage>
</organism>
<dbReference type="PRINTS" id="PR00455">
    <property type="entry name" value="HTHTETR"/>
</dbReference>
<evidence type="ECO:0000256" key="4">
    <source>
        <dbReference type="PROSITE-ProRule" id="PRU00335"/>
    </source>
</evidence>
<evidence type="ECO:0000256" key="2">
    <source>
        <dbReference type="ARBA" id="ARBA00023125"/>
    </source>
</evidence>
<dbReference type="InterPro" id="IPR041678">
    <property type="entry name" value="TetR_C_16"/>
</dbReference>
<reference evidence="6 7" key="1">
    <citation type="submission" date="2024-10" db="EMBL/GenBank/DDBJ databases">
        <title>The Natural Products Discovery Center: Release of the First 8490 Sequenced Strains for Exploring Actinobacteria Biosynthetic Diversity.</title>
        <authorList>
            <person name="Kalkreuter E."/>
            <person name="Kautsar S.A."/>
            <person name="Yang D."/>
            <person name="Bader C.D."/>
            <person name="Teijaro C.N."/>
            <person name="Fluegel L."/>
            <person name="Davis C.M."/>
            <person name="Simpson J.R."/>
            <person name="Lauterbach L."/>
            <person name="Steele A.D."/>
            <person name="Gui C."/>
            <person name="Meng S."/>
            <person name="Li G."/>
            <person name="Viehrig K."/>
            <person name="Ye F."/>
            <person name="Su P."/>
            <person name="Kiefer A.F."/>
            <person name="Nichols A."/>
            <person name="Cepeda A.J."/>
            <person name="Yan W."/>
            <person name="Fan B."/>
            <person name="Jiang Y."/>
            <person name="Adhikari A."/>
            <person name="Zheng C.-J."/>
            <person name="Schuster L."/>
            <person name="Cowan T.M."/>
            <person name="Smanski M.J."/>
            <person name="Chevrette M.G."/>
            <person name="De Carvalho L.P.S."/>
            <person name="Shen B."/>
        </authorList>
    </citation>
    <scope>NUCLEOTIDE SEQUENCE [LARGE SCALE GENOMIC DNA]</scope>
    <source>
        <strain evidence="6 7">NPDC050545</strain>
    </source>
</reference>
<dbReference type="InterPro" id="IPR036271">
    <property type="entry name" value="Tet_transcr_reg_TetR-rel_C_sf"/>
</dbReference>
<dbReference type="Pfam" id="PF00440">
    <property type="entry name" value="TetR_N"/>
    <property type="match status" value="1"/>
</dbReference>
<feature type="domain" description="HTH tetR-type" evidence="5">
    <location>
        <begin position="15"/>
        <end position="75"/>
    </location>
</feature>
<gene>
    <name evidence="6" type="ORF">ACIBG2_47185</name>
</gene>
<keyword evidence="3" id="KW-0804">Transcription</keyword>
<keyword evidence="2 4" id="KW-0238">DNA-binding</keyword>
<proteinExistence type="predicted"/>
<dbReference type="InterPro" id="IPR050109">
    <property type="entry name" value="HTH-type_TetR-like_transc_reg"/>
</dbReference>
<evidence type="ECO:0000313" key="6">
    <source>
        <dbReference type="EMBL" id="MFI6505039.1"/>
    </source>
</evidence>
<dbReference type="SUPFAM" id="SSF46689">
    <property type="entry name" value="Homeodomain-like"/>
    <property type="match status" value="1"/>
</dbReference>
<dbReference type="Gene3D" id="1.10.357.10">
    <property type="entry name" value="Tetracycline Repressor, domain 2"/>
    <property type="match status" value="1"/>
</dbReference>
<dbReference type="SUPFAM" id="SSF48498">
    <property type="entry name" value="Tetracyclin repressor-like, C-terminal domain"/>
    <property type="match status" value="1"/>
</dbReference>
<keyword evidence="1" id="KW-0805">Transcription regulation</keyword>
<accession>A0ABW7ZDQ2</accession>
<dbReference type="PANTHER" id="PTHR30055">
    <property type="entry name" value="HTH-TYPE TRANSCRIPTIONAL REGULATOR RUTR"/>
    <property type="match status" value="1"/>
</dbReference>
<name>A0ABW7ZDQ2_9ACTN</name>
<dbReference type="InterPro" id="IPR009057">
    <property type="entry name" value="Homeodomain-like_sf"/>
</dbReference>
<evidence type="ECO:0000256" key="3">
    <source>
        <dbReference type="ARBA" id="ARBA00023163"/>
    </source>
</evidence>
<keyword evidence="7" id="KW-1185">Reference proteome</keyword>
<dbReference type="PANTHER" id="PTHR30055:SF234">
    <property type="entry name" value="HTH-TYPE TRANSCRIPTIONAL REGULATOR BETI"/>
    <property type="match status" value="1"/>
</dbReference>
<dbReference type="Proteomes" id="UP001612741">
    <property type="component" value="Unassembled WGS sequence"/>
</dbReference>